<evidence type="ECO:0000256" key="1">
    <source>
        <dbReference type="SAM" id="MobiDB-lite"/>
    </source>
</evidence>
<dbReference type="EMBL" id="JACMSC010000001">
    <property type="protein sequence ID" value="KAG6536339.1"/>
    <property type="molecule type" value="Genomic_DNA"/>
</dbReference>
<feature type="compositionally biased region" description="Pro residues" evidence="1">
    <location>
        <begin position="242"/>
        <end position="260"/>
    </location>
</feature>
<dbReference type="AlphaFoldDB" id="A0A8J5LS17"/>
<dbReference type="PANTHER" id="PTHR36721">
    <property type="entry name" value="PROLINE-RICH FAMILY PROTEIN"/>
    <property type="match status" value="1"/>
</dbReference>
<keyword evidence="2" id="KW-0812">Transmembrane</keyword>
<evidence type="ECO:0000313" key="4">
    <source>
        <dbReference type="Proteomes" id="UP000734854"/>
    </source>
</evidence>
<evidence type="ECO:0000256" key="2">
    <source>
        <dbReference type="SAM" id="Phobius"/>
    </source>
</evidence>
<feature type="transmembrane region" description="Helical" evidence="2">
    <location>
        <begin position="59"/>
        <end position="80"/>
    </location>
</feature>
<accession>A0A8J5LS17</accession>
<keyword evidence="2" id="KW-1133">Transmembrane helix</keyword>
<dbReference type="PANTHER" id="PTHR36721:SF15">
    <property type="entry name" value="EN_SPM-LIKE TRANSPOSON PROTEIN"/>
    <property type="match status" value="1"/>
</dbReference>
<evidence type="ECO:0000313" key="3">
    <source>
        <dbReference type="EMBL" id="KAG6536339.1"/>
    </source>
</evidence>
<proteinExistence type="predicted"/>
<dbReference type="Proteomes" id="UP000734854">
    <property type="component" value="Unassembled WGS sequence"/>
</dbReference>
<gene>
    <name evidence="3" type="ORF">ZIOFF_001393</name>
</gene>
<feature type="transmembrane region" description="Helical" evidence="2">
    <location>
        <begin position="306"/>
        <end position="325"/>
    </location>
</feature>
<organism evidence="3 4">
    <name type="scientific">Zingiber officinale</name>
    <name type="common">Ginger</name>
    <name type="synonym">Amomum zingiber</name>
    <dbReference type="NCBI Taxonomy" id="94328"/>
    <lineage>
        <taxon>Eukaryota</taxon>
        <taxon>Viridiplantae</taxon>
        <taxon>Streptophyta</taxon>
        <taxon>Embryophyta</taxon>
        <taxon>Tracheophyta</taxon>
        <taxon>Spermatophyta</taxon>
        <taxon>Magnoliopsida</taxon>
        <taxon>Liliopsida</taxon>
        <taxon>Zingiberales</taxon>
        <taxon>Zingiberaceae</taxon>
        <taxon>Zingiber</taxon>
    </lineage>
</organism>
<comment type="caution">
    <text evidence="3">The sequence shown here is derived from an EMBL/GenBank/DDBJ whole genome shotgun (WGS) entry which is preliminary data.</text>
</comment>
<name>A0A8J5LS17_ZINOF</name>
<feature type="region of interest" description="Disordered" evidence="1">
    <location>
        <begin position="209"/>
        <end position="300"/>
    </location>
</feature>
<feature type="transmembrane region" description="Helical" evidence="2">
    <location>
        <begin position="182"/>
        <end position="206"/>
    </location>
</feature>
<sequence length="346" mass="36165">MSIHGFKERGRHAFSFPLLNPAKTLCLPSSSIRSSISFGRFKMELPKGLSLGRGGASTTAKVVIVVGITVDGVLIIAEVARGRRRRSRHLDVKDFRAFVELFEIYPFEIEGFVAAGYGNPDWKRMHEPGSQTSVVVSWLLKNRATCVGRAILDEFAFGGSSPETSIRQLSVAGFLSTAPPMAAAAAMLLSSSATAFVLLLLSVAGLTSSAVSPSPSPVPGGSIRTPNAPPPAPSPSLSTSPASPPPETPHSSPSPPPESPSPSRITKVPAPVPNGADSRAALSHKVKGDGEGEGGGGGMNGGKKTAIVVSLILAAAVLAAAAVVYKKRRDNIRRSRYSYATHREIL</sequence>
<protein>
    <submittedName>
        <fullName evidence="3">Uncharacterized protein</fullName>
    </submittedName>
</protein>
<reference evidence="3 4" key="1">
    <citation type="submission" date="2020-08" db="EMBL/GenBank/DDBJ databases">
        <title>Plant Genome Project.</title>
        <authorList>
            <person name="Zhang R.-G."/>
        </authorList>
    </citation>
    <scope>NUCLEOTIDE SEQUENCE [LARGE SCALE GENOMIC DNA]</scope>
    <source>
        <tissue evidence="3">Rhizome</tissue>
    </source>
</reference>
<keyword evidence="2" id="KW-0472">Membrane</keyword>
<keyword evidence="4" id="KW-1185">Reference proteome</keyword>